<dbReference type="EMBL" id="BQKB01000038">
    <property type="protein sequence ID" value="GJM53362.1"/>
    <property type="molecule type" value="Genomic_DNA"/>
</dbReference>
<gene>
    <name evidence="1" type="ORF">RCZ15_15980</name>
    <name evidence="2" type="ORF">RCZ16_16790</name>
</gene>
<proteinExistence type="predicted"/>
<comment type="caution">
    <text evidence="1">The sequence shown here is derived from an EMBL/GenBank/DDBJ whole genome shotgun (WGS) entry which is preliminary data.</text>
</comment>
<evidence type="ECO:0000313" key="2">
    <source>
        <dbReference type="EMBL" id="GJM53362.1"/>
    </source>
</evidence>
<keyword evidence="4" id="KW-1185">Reference proteome</keyword>
<reference evidence="1 4" key="1">
    <citation type="submission" date="2021-11" db="EMBL/GenBank/DDBJ databases">
        <title>Draft genome sequence of Capnocytophaga sp. strain KC07075 isolated from cat oral cavity.</title>
        <authorList>
            <person name="Suzuki M."/>
            <person name="Imaoka K."/>
            <person name="Kimura M."/>
            <person name="Morikawa S."/>
            <person name="Maeda K."/>
        </authorList>
    </citation>
    <scope>NUCLEOTIDE SEQUENCE</scope>
    <source>
        <strain evidence="1">KC07075</strain>
        <strain evidence="2 4">KC07079</strain>
    </source>
</reference>
<protein>
    <recommendedName>
        <fullName evidence="5">SMI1/KNR4 family protein</fullName>
    </recommendedName>
</protein>
<dbReference type="Proteomes" id="UP001208692">
    <property type="component" value="Unassembled WGS sequence"/>
</dbReference>
<sequence>MNINIKKRKDMDLKNLITHYKKCLNSLGEEAILIGEIPDGATDFSEELAALLTPSHKDFLKICDGGFFGDIVLWNSYEILDSQYCVPEHLQNTAYEIGQILYEPLFMDKTTQTVLFLAENYADMNEFRTDLPTFIKDFAFGENYRAAIIPHCEGDSWWDFLQENRNINL</sequence>
<evidence type="ECO:0000313" key="3">
    <source>
        <dbReference type="Proteomes" id="UP001207736"/>
    </source>
</evidence>
<name>A0AAV5AWD3_9FLAO</name>
<dbReference type="Proteomes" id="UP001207736">
    <property type="component" value="Unassembled WGS sequence"/>
</dbReference>
<evidence type="ECO:0008006" key="5">
    <source>
        <dbReference type="Google" id="ProtNLM"/>
    </source>
</evidence>
<dbReference type="EMBL" id="BQKA01000031">
    <property type="protein sequence ID" value="GJM50625.1"/>
    <property type="molecule type" value="Genomic_DNA"/>
</dbReference>
<evidence type="ECO:0000313" key="4">
    <source>
        <dbReference type="Proteomes" id="UP001208692"/>
    </source>
</evidence>
<accession>A0AAV5AWD3</accession>
<dbReference type="AlphaFoldDB" id="A0AAV5AWD3"/>
<evidence type="ECO:0000313" key="1">
    <source>
        <dbReference type="EMBL" id="GJM50625.1"/>
    </source>
</evidence>
<organism evidence="1 3">
    <name type="scientific">Capnocytophaga catalasegens</name>
    <dbReference type="NCBI Taxonomy" id="1004260"/>
    <lineage>
        <taxon>Bacteria</taxon>
        <taxon>Pseudomonadati</taxon>
        <taxon>Bacteroidota</taxon>
        <taxon>Flavobacteriia</taxon>
        <taxon>Flavobacteriales</taxon>
        <taxon>Flavobacteriaceae</taxon>
        <taxon>Capnocytophaga</taxon>
    </lineage>
</organism>